<accession>A0A6L2LAI3</accession>
<dbReference type="SUPFAM" id="SSF56672">
    <property type="entry name" value="DNA/RNA polymerases"/>
    <property type="match status" value="2"/>
</dbReference>
<evidence type="ECO:0000259" key="3">
    <source>
        <dbReference type="Pfam" id="PF24626"/>
    </source>
</evidence>
<feature type="domain" description="Tf2-1-like SH3-like" evidence="3">
    <location>
        <begin position="730"/>
        <end position="759"/>
    </location>
</feature>
<protein>
    <submittedName>
        <fullName evidence="4">Retrovirus-related Pol polyprotein from transposon TNT 1-94</fullName>
    </submittedName>
</protein>
<dbReference type="InterPro" id="IPR032567">
    <property type="entry name" value="RTL1-rel"/>
</dbReference>
<organism evidence="4">
    <name type="scientific">Tanacetum cinerariifolium</name>
    <name type="common">Dalmatian daisy</name>
    <name type="synonym">Chrysanthemum cinerariifolium</name>
    <dbReference type="NCBI Taxonomy" id="118510"/>
    <lineage>
        <taxon>Eukaryota</taxon>
        <taxon>Viridiplantae</taxon>
        <taxon>Streptophyta</taxon>
        <taxon>Embryophyta</taxon>
        <taxon>Tracheophyta</taxon>
        <taxon>Spermatophyta</taxon>
        <taxon>Magnoliopsida</taxon>
        <taxon>eudicotyledons</taxon>
        <taxon>Gunneridae</taxon>
        <taxon>Pentapetalae</taxon>
        <taxon>asterids</taxon>
        <taxon>campanulids</taxon>
        <taxon>Asterales</taxon>
        <taxon>Asteraceae</taxon>
        <taxon>Asteroideae</taxon>
        <taxon>Anthemideae</taxon>
        <taxon>Anthemidinae</taxon>
        <taxon>Tanacetum</taxon>
    </lineage>
</organism>
<dbReference type="Pfam" id="PF08284">
    <property type="entry name" value="RVP_2"/>
    <property type="match status" value="1"/>
</dbReference>
<comment type="caution">
    <text evidence="4">The sequence shown here is derived from an EMBL/GenBank/DDBJ whole genome shotgun (WGS) entry which is preliminary data.</text>
</comment>
<proteinExistence type="predicted"/>
<feature type="compositionally biased region" description="Acidic residues" evidence="1">
    <location>
        <begin position="32"/>
        <end position="62"/>
    </location>
</feature>
<evidence type="ECO:0000259" key="2">
    <source>
        <dbReference type="Pfam" id="PF07727"/>
    </source>
</evidence>
<feature type="region of interest" description="Disordered" evidence="1">
    <location>
        <begin position="1"/>
        <end position="62"/>
    </location>
</feature>
<gene>
    <name evidence="4" type="ORF">Tci_030736</name>
</gene>
<dbReference type="CDD" id="cd00303">
    <property type="entry name" value="retropepsin_like"/>
    <property type="match status" value="1"/>
</dbReference>
<dbReference type="InterPro" id="IPR043128">
    <property type="entry name" value="Rev_trsase/Diguanyl_cyclase"/>
</dbReference>
<evidence type="ECO:0000256" key="1">
    <source>
        <dbReference type="SAM" id="MobiDB-lite"/>
    </source>
</evidence>
<dbReference type="InterPro" id="IPR043502">
    <property type="entry name" value="DNA/RNA_pol_sf"/>
</dbReference>
<dbReference type="InterPro" id="IPR056924">
    <property type="entry name" value="SH3_Tf2-1"/>
</dbReference>
<feature type="domain" description="Reverse transcriptase Ty1/copia-type" evidence="2">
    <location>
        <begin position="852"/>
        <end position="1047"/>
    </location>
</feature>
<dbReference type="Gene3D" id="3.30.70.270">
    <property type="match status" value="2"/>
</dbReference>
<dbReference type="Pfam" id="PF24626">
    <property type="entry name" value="SH3_Tf2-1"/>
    <property type="match status" value="1"/>
</dbReference>
<dbReference type="Gene3D" id="2.40.70.10">
    <property type="entry name" value="Acid Proteases"/>
    <property type="match status" value="1"/>
</dbReference>
<dbReference type="Pfam" id="PF07727">
    <property type="entry name" value="RVT_2"/>
    <property type="match status" value="1"/>
</dbReference>
<dbReference type="InterPro" id="IPR021109">
    <property type="entry name" value="Peptidase_aspartic_dom_sf"/>
</dbReference>
<sequence length="1077" mass="124005">MVNVIPPDHVDEVPVIEPNQHDDVPVVPEPLLVDEDEDPEQDEFKEEEDPQEEEDDMEIDIKEDENERELTCPYEEVDPFNPSLLASESEPNDEIEVKNLIEHEDKTVPASVHEVGMAVMEKLVEKLGNTEDKVECKKLKKELKEVRFSNTFLRMKNERVKRDLYLTRVQAHEFYQEMICRGFVFEERPNEAINFSIKDEKSPVFEWQGSPPDLQANVKNDTSGSGLARGQDVVPAVRECTFVGFMKYNPALFHGVEGAVELRRWFNKTESVFEISECAEGKKVKFAAATQEGLALTWWKTKVATIGLEIVNQMPWTEMKQLMTSEFCPIEEVERMEHELWNLKVMEHDVDAYIRGLTDNIKGEVTSSKPVDLNEAVRVAHKLMKQKSQARDARILEGKKQSERAFKVETVVCTIKCGKVGHKARYCKEKSVVTMANAQPIWTWSFVDTRLCPMVDINSIKIGASYEVELADGRVASTNNVLKGCTLNLVNDIFKIDMMPIEHGTFDVIIGMDWLVKHDAVIICGEKVVRIPSRNEMLIVIVTKNKSKEKGMEDVHVIYDFPEVFPKELPRLLSPRQVEFRIDLVPGATPVARAPYRLAPSEMKEFSVQLQELLEKGFIHPSSSVYSKIDMRSGYHQLCIKDEDISITAFRIQYVHFEFQEEEEHEKHLKIILELLKKERLYTKFSKCNFRPDSVSFLGHVIDRSGVYVDPAKIKAIKSWAAPTTPMEVRVGPVACTLELPEELKGIHSTFHVSNLRKCLEEDDVVILIDESQLDDKLHMIEEPVEVIDREVKRLKQSRIPIVKVRWNLQREPKNVKEAIQDESWTMAMQEELNQFKTNDIWSLVSLPRNQTIIGYNQQEGIDIDETYAPVARLESIRILLAYDCVHNFKIYQMDAKCAFLNGFINEKVYVAQPPGFVDSEKPNDVFKLKKALYCLKQAPKAWYDILKAFLIDHEYTMELVDDTLFTKKRNSHIIIVSIYVDDIIFGSTYQELCNEFSKIMHDEFEMSMMGELNFFLGLQIKQLDDGIFFNQSKYVKEMLKNSVLKTPNQSKLLCHPKPSLLVMKTKNPSTTLNPMA</sequence>
<dbReference type="PANTHER" id="PTHR15503">
    <property type="entry name" value="LDOC1 RELATED"/>
    <property type="match status" value="1"/>
</dbReference>
<dbReference type="Gene3D" id="3.10.10.10">
    <property type="entry name" value="HIV Type 1 Reverse Transcriptase, subunit A, domain 1"/>
    <property type="match status" value="2"/>
</dbReference>
<dbReference type="PANTHER" id="PTHR15503:SF45">
    <property type="entry name" value="RNA-DIRECTED DNA POLYMERASE HOMOLOG"/>
    <property type="match status" value="1"/>
</dbReference>
<dbReference type="InterPro" id="IPR013103">
    <property type="entry name" value="RVT_2"/>
</dbReference>
<dbReference type="EMBL" id="BKCJ010004055">
    <property type="protein sequence ID" value="GEU58758.1"/>
    <property type="molecule type" value="Genomic_DNA"/>
</dbReference>
<reference evidence="4" key="1">
    <citation type="journal article" date="2019" name="Sci. Rep.">
        <title>Draft genome of Tanacetum cinerariifolium, the natural source of mosquito coil.</title>
        <authorList>
            <person name="Yamashiro T."/>
            <person name="Shiraishi A."/>
            <person name="Satake H."/>
            <person name="Nakayama K."/>
        </authorList>
    </citation>
    <scope>NUCLEOTIDE SEQUENCE</scope>
</reference>
<dbReference type="AlphaFoldDB" id="A0A6L2LAI3"/>
<evidence type="ECO:0000313" key="4">
    <source>
        <dbReference type="EMBL" id="GEU58758.1"/>
    </source>
</evidence>
<name>A0A6L2LAI3_TANCI</name>